<dbReference type="EMBL" id="CP058649">
    <property type="protein sequence ID" value="QUI23846.1"/>
    <property type="molecule type" value="Genomic_DNA"/>
</dbReference>
<keyword evidence="2" id="KW-0808">Transferase</keyword>
<gene>
    <name evidence="4" type="ORF">HZI73_16775</name>
</gene>
<evidence type="ECO:0000259" key="3">
    <source>
        <dbReference type="Pfam" id="PF00156"/>
    </source>
</evidence>
<dbReference type="Pfam" id="PF00156">
    <property type="entry name" value="Pribosyltran"/>
    <property type="match status" value="1"/>
</dbReference>
<keyword evidence="5" id="KW-1185">Reference proteome</keyword>
<dbReference type="PANTHER" id="PTHR43363">
    <property type="entry name" value="HYPOXANTHINE PHOSPHORIBOSYLTRANSFERASE"/>
    <property type="match status" value="1"/>
</dbReference>
<dbReference type="SUPFAM" id="SSF53271">
    <property type="entry name" value="PRTase-like"/>
    <property type="match status" value="1"/>
</dbReference>
<evidence type="ECO:0000256" key="1">
    <source>
        <dbReference type="ARBA" id="ARBA00022676"/>
    </source>
</evidence>
<dbReference type="PANTHER" id="PTHR43363:SF1">
    <property type="entry name" value="HYPOXANTHINE-GUANINE PHOSPHORIBOSYLTRANSFERASE"/>
    <property type="match status" value="1"/>
</dbReference>
<evidence type="ECO:0000256" key="2">
    <source>
        <dbReference type="ARBA" id="ARBA00022679"/>
    </source>
</evidence>
<proteinExistence type="predicted"/>
<dbReference type="RefSeq" id="WP_212694533.1">
    <property type="nucleotide sequence ID" value="NZ_CP058649.1"/>
</dbReference>
<sequence length="227" mass="26200">MAINDIIFNIDPSKDLEIIRWNDFQKDIDLLANKIQTNFEPDVIVGIFQGGWVVAQVLADYFIKSNIAGIRAVKDKNILMPEVMFTDETLHEIKDLLNGAKVLLVDEVIDSGKTASFFLGKLYEYSSQCVKTACTHVYIDSVVKPDFFIHEFTSYKNFIFPWRINRDASCMVNYILRETDADLYEILANIRKVFNVNVQERAVINALKKLENSMVVENHQGIWRRII</sequence>
<dbReference type="GO" id="GO:0016757">
    <property type="term" value="F:glycosyltransferase activity"/>
    <property type="evidence" value="ECO:0007669"/>
    <property type="project" value="UniProtKB-KW"/>
</dbReference>
<dbReference type="InterPro" id="IPR000836">
    <property type="entry name" value="PRTase_dom"/>
</dbReference>
<dbReference type="KEGG" id="vpy:HZI73_16775"/>
<dbReference type="CDD" id="cd06223">
    <property type="entry name" value="PRTases_typeI"/>
    <property type="match status" value="1"/>
</dbReference>
<dbReference type="Gene3D" id="3.40.50.2020">
    <property type="match status" value="1"/>
</dbReference>
<reference evidence="4" key="1">
    <citation type="submission" date="2020-07" db="EMBL/GenBank/DDBJ databases">
        <title>Vallitalea pronyensis genome.</title>
        <authorList>
            <person name="Postec A."/>
        </authorList>
    </citation>
    <scope>NUCLEOTIDE SEQUENCE</scope>
    <source>
        <strain evidence="4">FatNI3</strain>
    </source>
</reference>
<organism evidence="4 5">
    <name type="scientific">Vallitalea pronyensis</name>
    <dbReference type="NCBI Taxonomy" id="1348613"/>
    <lineage>
        <taxon>Bacteria</taxon>
        <taxon>Bacillati</taxon>
        <taxon>Bacillota</taxon>
        <taxon>Clostridia</taxon>
        <taxon>Lachnospirales</taxon>
        <taxon>Vallitaleaceae</taxon>
        <taxon>Vallitalea</taxon>
    </lineage>
</organism>
<evidence type="ECO:0000313" key="4">
    <source>
        <dbReference type="EMBL" id="QUI23846.1"/>
    </source>
</evidence>
<name>A0A8J8SHR9_9FIRM</name>
<accession>A0A8J8SHR9</accession>
<keyword evidence="1" id="KW-0328">Glycosyltransferase</keyword>
<feature type="domain" description="Phosphoribosyltransferase" evidence="3">
    <location>
        <begin position="28"/>
        <end position="147"/>
    </location>
</feature>
<evidence type="ECO:0000313" key="5">
    <source>
        <dbReference type="Proteomes" id="UP000683246"/>
    </source>
</evidence>
<protein>
    <recommendedName>
        <fullName evidence="3">Phosphoribosyltransferase domain-containing protein</fullName>
    </recommendedName>
</protein>
<dbReference type="AlphaFoldDB" id="A0A8J8SHR9"/>
<dbReference type="InterPro" id="IPR029057">
    <property type="entry name" value="PRTase-like"/>
</dbReference>
<dbReference type="Proteomes" id="UP000683246">
    <property type="component" value="Chromosome"/>
</dbReference>